<protein>
    <submittedName>
        <fullName evidence="6">Aldehyde oxidase</fullName>
    </submittedName>
</protein>
<dbReference type="EMBL" id="CP034348">
    <property type="protein sequence ID" value="QGX99700.1"/>
    <property type="molecule type" value="Genomic_DNA"/>
</dbReference>
<evidence type="ECO:0000313" key="6">
    <source>
        <dbReference type="EMBL" id="QGX99700.1"/>
    </source>
</evidence>
<dbReference type="InterPro" id="IPR016208">
    <property type="entry name" value="Ald_Oxase/xanthine_DH-like"/>
</dbReference>
<dbReference type="PANTHER" id="PTHR11908:SF157">
    <property type="entry name" value="XANTHINE DEHYDROGENASE SUBUNIT D-RELATED"/>
    <property type="match status" value="1"/>
</dbReference>
<sequence>MDKPSTDLPVAFTLNGSAAATESRIGERLSHTLRERLDQRDVKIGCNAGDCGACTVLVDGEPVCACLMATPQANGRSVETLAGLVKADPDARRLAESFQAHAAAQCGICTPGMMVTAVALLRRLPEPTAAEVEEALGGVLCRCTGYRKIIDAVCDAGRGVWPEPPDTGRVGAPIRKLDGLAKVSGQEVFSDDIAPGDTLVLRVLRSPHARAGFRFGDLEAFVAETDGIETVLTAADVPGQNLYGVIPGFIDQPVFAETEARFRGEAVAAVIGTAQAMQAFDMQSFPVTWEPLPAAEGISAALAPNAPQLHADRSGNIMCKGLVQCGNADTALQEADVTAEGEFTTSYVEHGYIEPEAAYAYLEEGRIVIHAGTQAPVMNRESMALILGWDEARVRIAPTAVGGGFGSKLDLSIQPLVALGAVKTGRPVRATYSRTESMQSTTKRHPAQIAVRIGAKADGTLCGMDFTGQFNTGAYASWGPTVANRVPVHASGPYRLTDYCAKSTAVYTNGPPSGAFRGFGVPQSAIAQESLFDELAAQLGMDALEFRIRNALTAGQPTVCGQVFEQGVGIKACLEALRPAWSESRARAEAFNAQAEAEQTPLRLGVGVAAGWYGCGNTSLPNPSTIKAGLRADGSVVLHQGAMDIGQGANTVIAQIFAEALGLPVHEMQLIGADTDITPDGGKTSASRQTFVSGNAARLSGEALRRQILVMVNASEDAGLAIDGGRIIVTDAGQTHEIDLAKLAPDEDGYVLRACETYDPPTRPLDENGQGIPYAQFGYAAHLAEVEVDLALGTVKARKFTAAHDLGQAINPLLVEGQVQGGIAQGLGMALMEEYLPGRTENLHDYLIPTTGDMPPVDTLIIEDPDAHGPYGAKGLGEHVLIPTAPAILNAIAHASGVRIRQVPATPSVVRAALREAGHD</sequence>
<dbReference type="RefSeq" id="WP_157708381.1">
    <property type="nucleotide sequence ID" value="NZ_CP034348.1"/>
</dbReference>
<keyword evidence="4" id="KW-0408">Iron</keyword>
<dbReference type="Gene3D" id="1.10.150.120">
    <property type="entry name" value="[2Fe-2S]-binding domain"/>
    <property type="match status" value="1"/>
</dbReference>
<name>A0A6I6IRD9_9RHOB</name>
<dbReference type="Pfam" id="PF01315">
    <property type="entry name" value="Ald_Xan_dh_C"/>
    <property type="match status" value="1"/>
</dbReference>
<dbReference type="SUPFAM" id="SSF47741">
    <property type="entry name" value="CO dehydrogenase ISP C-domain like"/>
    <property type="match status" value="1"/>
</dbReference>
<evidence type="ECO:0000256" key="2">
    <source>
        <dbReference type="ARBA" id="ARBA00022723"/>
    </source>
</evidence>
<dbReference type="InterPro" id="IPR012675">
    <property type="entry name" value="Beta-grasp_dom_sf"/>
</dbReference>
<dbReference type="Gene3D" id="3.30.365.10">
    <property type="entry name" value="Aldehyde oxidase/xanthine dehydrogenase, molybdopterin binding domain"/>
    <property type="match status" value="4"/>
</dbReference>
<dbReference type="GO" id="GO:0016491">
    <property type="term" value="F:oxidoreductase activity"/>
    <property type="evidence" value="ECO:0007669"/>
    <property type="project" value="UniProtKB-KW"/>
</dbReference>
<dbReference type="PROSITE" id="PS51085">
    <property type="entry name" value="2FE2S_FER_2"/>
    <property type="match status" value="1"/>
</dbReference>
<dbReference type="Pfam" id="PF20256">
    <property type="entry name" value="MoCoBD_2"/>
    <property type="match status" value="1"/>
</dbReference>
<dbReference type="Proteomes" id="UP000428330">
    <property type="component" value="Chromosome"/>
</dbReference>
<dbReference type="GO" id="GO:0051537">
    <property type="term" value="F:2 iron, 2 sulfur cluster binding"/>
    <property type="evidence" value="ECO:0007669"/>
    <property type="project" value="InterPro"/>
</dbReference>
<evidence type="ECO:0000256" key="3">
    <source>
        <dbReference type="ARBA" id="ARBA00023002"/>
    </source>
</evidence>
<dbReference type="SMART" id="SM01008">
    <property type="entry name" value="Ald_Xan_dh_C"/>
    <property type="match status" value="1"/>
</dbReference>
<keyword evidence="3" id="KW-0560">Oxidoreductase</keyword>
<keyword evidence="7" id="KW-1185">Reference proteome</keyword>
<gene>
    <name evidence="6" type="ORF">EI983_16070</name>
</gene>
<keyword evidence="2" id="KW-0479">Metal-binding</keyword>
<evidence type="ECO:0000256" key="1">
    <source>
        <dbReference type="ARBA" id="ARBA00006849"/>
    </source>
</evidence>
<dbReference type="SUPFAM" id="SSF56003">
    <property type="entry name" value="Molybdenum cofactor-binding domain"/>
    <property type="match status" value="1"/>
</dbReference>
<accession>A0A6I6IRD9</accession>
<evidence type="ECO:0000256" key="4">
    <source>
        <dbReference type="ARBA" id="ARBA00023004"/>
    </source>
</evidence>
<dbReference type="InterPro" id="IPR036884">
    <property type="entry name" value="2Fe-2S-bd_dom_sf"/>
</dbReference>
<dbReference type="SUPFAM" id="SSF54665">
    <property type="entry name" value="CO dehydrogenase molybdoprotein N-domain-like"/>
    <property type="match status" value="1"/>
</dbReference>
<dbReference type="CDD" id="cd00207">
    <property type="entry name" value="fer2"/>
    <property type="match status" value="1"/>
</dbReference>
<dbReference type="InterPro" id="IPR036856">
    <property type="entry name" value="Ald_Oxase/Xan_DH_a/b_sf"/>
</dbReference>
<dbReference type="InterPro" id="IPR037165">
    <property type="entry name" value="AldOxase/xan_DH_Mopterin-bd_sf"/>
</dbReference>
<dbReference type="Gene3D" id="3.10.20.30">
    <property type="match status" value="1"/>
</dbReference>
<dbReference type="AlphaFoldDB" id="A0A6I6IRD9"/>
<dbReference type="InterPro" id="IPR000674">
    <property type="entry name" value="Ald_Oxase/Xan_DH_a/b"/>
</dbReference>
<dbReference type="InterPro" id="IPR001041">
    <property type="entry name" value="2Fe-2S_ferredoxin-type"/>
</dbReference>
<dbReference type="KEGG" id="rom:EI983_16070"/>
<dbReference type="Pfam" id="PF01799">
    <property type="entry name" value="Fer2_2"/>
    <property type="match status" value="1"/>
</dbReference>
<dbReference type="Gene3D" id="3.90.1170.50">
    <property type="entry name" value="Aldehyde oxidase/xanthine dehydrogenase, a/b hammerhead"/>
    <property type="match status" value="1"/>
</dbReference>
<dbReference type="PROSITE" id="PS00197">
    <property type="entry name" value="2FE2S_FER_1"/>
    <property type="match status" value="1"/>
</dbReference>
<comment type="similarity">
    <text evidence="1">Belongs to the xanthine dehydrogenase family.</text>
</comment>
<feature type="domain" description="2Fe-2S ferredoxin-type" evidence="5">
    <location>
        <begin position="8"/>
        <end position="84"/>
    </location>
</feature>
<dbReference type="PANTHER" id="PTHR11908">
    <property type="entry name" value="XANTHINE DEHYDROGENASE"/>
    <property type="match status" value="1"/>
</dbReference>
<dbReference type="SUPFAM" id="SSF54292">
    <property type="entry name" value="2Fe-2S ferredoxin-like"/>
    <property type="match status" value="1"/>
</dbReference>
<evidence type="ECO:0000259" key="5">
    <source>
        <dbReference type="PROSITE" id="PS51085"/>
    </source>
</evidence>
<dbReference type="GO" id="GO:0005506">
    <property type="term" value="F:iron ion binding"/>
    <property type="evidence" value="ECO:0007669"/>
    <property type="project" value="InterPro"/>
</dbReference>
<organism evidence="6 7">
    <name type="scientific">Roseovarius faecimaris</name>
    <dbReference type="NCBI Taxonomy" id="2494550"/>
    <lineage>
        <taxon>Bacteria</taxon>
        <taxon>Pseudomonadati</taxon>
        <taxon>Pseudomonadota</taxon>
        <taxon>Alphaproteobacteria</taxon>
        <taxon>Rhodobacterales</taxon>
        <taxon>Roseobacteraceae</taxon>
        <taxon>Roseovarius</taxon>
    </lineage>
</organism>
<dbReference type="InterPro" id="IPR006058">
    <property type="entry name" value="2Fe2S_fd_BS"/>
</dbReference>
<reference evidence="7" key="1">
    <citation type="submission" date="2018-12" db="EMBL/GenBank/DDBJ databases">
        <title>Complete genome sequence of Roseovarius sp. MME-070.</title>
        <authorList>
            <person name="Nam Y.-D."/>
            <person name="Kang J."/>
            <person name="Chung W.-H."/>
            <person name="Park Y.S."/>
        </authorList>
    </citation>
    <scope>NUCLEOTIDE SEQUENCE [LARGE SCALE GENOMIC DNA]</scope>
    <source>
        <strain evidence="7">MME-070</strain>
    </source>
</reference>
<dbReference type="InterPro" id="IPR002888">
    <property type="entry name" value="2Fe-2S-bd"/>
</dbReference>
<dbReference type="Pfam" id="PF02738">
    <property type="entry name" value="MoCoBD_1"/>
    <property type="match status" value="1"/>
</dbReference>
<dbReference type="InterPro" id="IPR008274">
    <property type="entry name" value="AldOxase/xan_DH_MoCoBD1"/>
</dbReference>
<proteinExistence type="inferred from homology"/>
<dbReference type="Pfam" id="PF00111">
    <property type="entry name" value="Fer2"/>
    <property type="match status" value="1"/>
</dbReference>
<dbReference type="OrthoDB" id="9763985at2"/>
<evidence type="ECO:0000313" key="7">
    <source>
        <dbReference type="Proteomes" id="UP000428330"/>
    </source>
</evidence>
<dbReference type="InterPro" id="IPR046867">
    <property type="entry name" value="AldOxase/xan_DH_MoCoBD2"/>
</dbReference>
<dbReference type="InterPro" id="IPR036010">
    <property type="entry name" value="2Fe-2S_ferredoxin-like_sf"/>
</dbReference>